<evidence type="ECO:0000313" key="2">
    <source>
        <dbReference type="Proteomes" id="UP000051096"/>
    </source>
</evidence>
<dbReference type="Proteomes" id="UP000051096">
    <property type="component" value="Unassembled WGS sequence"/>
</dbReference>
<gene>
    <name evidence="1" type="ORF">AMJ87_12760</name>
</gene>
<evidence type="ECO:0000313" key="1">
    <source>
        <dbReference type="EMBL" id="KPK67826.1"/>
    </source>
</evidence>
<name>A0A0S8G5L2_UNCW3</name>
<comment type="caution">
    <text evidence="1">The sequence shown here is derived from an EMBL/GenBank/DDBJ whole genome shotgun (WGS) entry which is preliminary data.</text>
</comment>
<proteinExistence type="predicted"/>
<dbReference type="AlphaFoldDB" id="A0A0S8G5L2"/>
<dbReference type="EMBL" id="LJUO01000198">
    <property type="protein sequence ID" value="KPK67826.1"/>
    <property type="molecule type" value="Genomic_DNA"/>
</dbReference>
<sequence length="137" mass="14886">MLSHVVGSLLCIVVLLSQQPTEPAPTPEESPIPVEKWTYRQAGRRDPFEPLGLELGGSGMVSHLNVENLTLIGILWGDRGHIGLGKDGVGKGCILKPGDRVAGGKVARIDNQGVTFEITHAGVVTKYELRLQREERR</sequence>
<accession>A0A0S8G5L2</accession>
<protein>
    <submittedName>
        <fullName evidence="1">Uncharacterized protein</fullName>
    </submittedName>
</protein>
<reference evidence="1 2" key="1">
    <citation type="journal article" date="2015" name="Microbiome">
        <title>Genomic resolution of linkages in carbon, nitrogen, and sulfur cycling among widespread estuary sediment bacteria.</title>
        <authorList>
            <person name="Baker B.J."/>
            <person name="Lazar C.S."/>
            <person name="Teske A.P."/>
            <person name="Dick G.J."/>
        </authorList>
    </citation>
    <scope>NUCLEOTIDE SEQUENCE [LARGE SCALE GENOMIC DNA]</scope>
    <source>
        <strain evidence="1">SM23_60</strain>
    </source>
</reference>
<organism evidence="1 2">
    <name type="scientific">candidate division WOR_3 bacterium SM23_60</name>
    <dbReference type="NCBI Taxonomy" id="1703780"/>
    <lineage>
        <taxon>Bacteria</taxon>
        <taxon>Bacteria division WOR-3</taxon>
    </lineage>
</organism>